<keyword evidence="1" id="KW-0812">Transmembrane</keyword>
<evidence type="ECO:0000256" key="1">
    <source>
        <dbReference type="SAM" id="Phobius"/>
    </source>
</evidence>
<sequence length="70" mass="7957">MNKTQFYVILGVVVGLLLLLLLVFTILAITYARRRNNVPLLPLTQAPSENSYGSQERRVRGLLRTPLRGY</sequence>
<dbReference type="EMBL" id="GL732526">
    <property type="protein sequence ID" value="EFX88309.1"/>
    <property type="molecule type" value="Genomic_DNA"/>
</dbReference>
<reference evidence="2 3" key="1">
    <citation type="journal article" date="2011" name="Science">
        <title>The ecoresponsive genome of Daphnia pulex.</title>
        <authorList>
            <person name="Colbourne J.K."/>
            <person name="Pfrender M.E."/>
            <person name="Gilbert D."/>
            <person name="Thomas W.K."/>
            <person name="Tucker A."/>
            <person name="Oakley T.H."/>
            <person name="Tokishita S."/>
            <person name="Aerts A."/>
            <person name="Arnold G.J."/>
            <person name="Basu M.K."/>
            <person name="Bauer D.J."/>
            <person name="Caceres C.E."/>
            <person name="Carmel L."/>
            <person name="Casola C."/>
            <person name="Choi J.H."/>
            <person name="Detter J.C."/>
            <person name="Dong Q."/>
            <person name="Dusheyko S."/>
            <person name="Eads B.D."/>
            <person name="Frohlich T."/>
            <person name="Geiler-Samerotte K.A."/>
            <person name="Gerlach D."/>
            <person name="Hatcher P."/>
            <person name="Jogdeo S."/>
            <person name="Krijgsveld J."/>
            <person name="Kriventseva E.V."/>
            <person name="Kultz D."/>
            <person name="Laforsch C."/>
            <person name="Lindquist E."/>
            <person name="Lopez J."/>
            <person name="Manak J.R."/>
            <person name="Muller J."/>
            <person name="Pangilinan J."/>
            <person name="Patwardhan R.P."/>
            <person name="Pitluck S."/>
            <person name="Pritham E.J."/>
            <person name="Rechtsteiner A."/>
            <person name="Rho M."/>
            <person name="Rogozin I.B."/>
            <person name="Sakarya O."/>
            <person name="Salamov A."/>
            <person name="Schaack S."/>
            <person name="Shapiro H."/>
            <person name="Shiga Y."/>
            <person name="Skalitzky C."/>
            <person name="Smith Z."/>
            <person name="Souvorov A."/>
            <person name="Sung W."/>
            <person name="Tang Z."/>
            <person name="Tsuchiya D."/>
            <person name="Tu H."/>
            <person name="Vos H."/>
            <person name="Wang M."/>
            <person name="Wolf Y.I."/>
            <person name="Yamagata H."/>
            <person name="Yamada T."/>
            <person name="Ye Y."/>
            <person name="Shaw J.R."/>
            <person name="Andrews J."/>
            <person name="Crease T.J."/>
            <person name="Tang H."/>
            <person name="Lucas S.M."/>
            <person name="Robertson H.M."/>
            <person name="Bork P."/>
            <person name="Koonin E.V."/>
            <person name="Zdobnov E.M."/>
            <person name="Grigoriev I.V."/>
            <person name="Lynch M."/>
            <person name="Boore J.L."/>
        </authorList>
    </citation>
    <scope>NUCLEOTIDE SEQUENCE [LARGE SCALE GENOMIC DNA]</scope>
</reference>
<keyword evidence="1" id="KW-0472">Membrane</keyword>
<organism evidence="2 3">
    <name type="scientific">Daphnia pulex</name>
    <name type="common">Water flea</name>
    <dbReference type="NCBI Taxonomy" id="6669"/>
    <lineage>
        <taxon>Eukaryota</taxon>
        <taxon>Metazoa</taxon>
        <taxon>Ecdysozoa</taxon>
        <taxon>Arthropoda</taxon>
        <taxon>Crustacea</taxon>
        <taxon>Branchiopoda</taxon>
        <taxon>Diplostraca</taxon>
        <taxon>Cladocera</taxon>
        <taxon>Anomopoda</taxon>
        <taxon>Daphniidae</taxon>
        <taxon>Daphnia</taxon>
    </lineage>
</organism>
<keyword evidence="1" id="KW-1133">Transmembrane helix</keyword>
<dbReference type="InParanoid" id="E9FX89"/>
<name>E9FX89_DAPPU</name>
<accession>E9FX89</accession>
<feature type="transmembrane region" description="Helical" evidence="1">
    <location>
        <begin position="6"/>
        <end position="32"/>
    </location>
</feature>
<keyword evidence="3" id="KW-1185">Reference proteome</keyword>
<evidence type="ECO:0000313" key="3">
    <source>
        <dbReference type="Proteomes" id="UP000000305"/>
    </source>
</evidence>
<dbReference type="KEGG" id="dpx:DAPPUDRAFT_234710"/>
<dbReference type="Proteomes" id="UP000000305">
    <property type="component" value="Unassembled WGS sequence"/>
</dbReference>
<dbReference type="HOGENOM" id="CLU_2760384_0_0_1"/>
<proteinExistence type="predicted"/>
<evidence type="ECO:0000313" key="2">
    <source>
        <dbReference type="EMBL" id="EFX88309.1"/>
    </source>
</evidence>
<gene>
    <name evidence="2" type="ORF">DAPPUDRAFT_234710</name>
</gene>
<dbReference type="AlphaFoldDB" id="E9FX89"/>
<dbReference type="OrthoDB" id="6382937at2759"/>
<protein>
    <submittedName>
        <fullName evidence="2">Uncharacterized protein</fullName>
    </submittedName>
</protein>